<accession>A0A401ZLN7</accession>
<organism evidence="1 2">
    <name type="scientific">Dictyobacter aurantiacus</name>
    <dbReference type="NCBI Taxonomy" id="1936993"/>
    <lineage>
        <taxon>Bacteria</taxon>
        <taxon>Bacillati</taxon>
        <taxon>Chloroflexota</taxon>
        <taxon>Ktedonobacteria</taxon>
        <taxon>Ktedonobacterales</taxon>
        <taxon>Dictyobacteraceae</taxon>
        <taxon>Dictyobacter</taxon>
    </lineage>
</organism>
<gene>
    <name evidence="1" type="ORF">KDAU_50690</name>
</gene>
<reference evidence="2" key="1">
    <citation type="submission" date="2018-12" db="EMBL/GenBank/DDBJ databases">
        <title>Tengunoibacter tsumagoiensis gen. nov., sp. nov., Dictyobacter kobayashii sp. nov., D. alpinus sp. nov., and D. joshuensis sp. nov. and description of Dictyobacteraceae fam. nov. within the order Ktedonobacterales isolated from Tengu-no-mugimeshi.</title>
        <authorList>
            <person name="Wang C.M."/>
            <person name="Zheng Y."/>
            <person name="Sakai Y."/>
            <person name="Toyoda A."/>
            <person name="Minakuchi Y."/>
            <person name="Abe K."/>
            <person name="Yokota A."/>
            <person name="Yabe S."/>
        </authorList>
    </citation>
    <scope>NUCLEOTIDE SEQUENCE [LARGE SCALE GENOMIC DNA]</scope>
    <source>
        <strain evidence="2">S-27</strain>
    </source>
</reference>
<proteinExistence type="predicted"/>
<evidence type="ECO:0000313" key="1">
    <source>
        <dbReference type="EMBL" id="GCE07740.1"/>
    </source>
</evidence>
<dbReference type="EMBL" id="BIFQ01000001">
    <property type="protein sequence ID" value="GCE07740.1"/>
    <property type="molecule type" value="Genomic_DNA"/>
</dbReference>
<dbReference type="AlphaFoldDB" id="A0A401ZLN7"/>
<comment type="caution">
    <text evidence="1">The sequence shown here is derived from an EMBL/GenBank/DDBJ whole genome shotgun (WGS) entry which is preliminary data.</text>
</comment>
<keyword evidence="2" id="KW-1185">Reference proteome</keyword>
<dbReference type="Proteomes" id="UP000287224">
    <property type="component" value="Unassembled WGS sequence"/>
</dbReference>
<evidence type="ECO:0000313" key="2">
    <source>
        <dbReference type="Proteomes" id="UP000287224"/>
    </source>
</evidence>
<sequence>MDSIVMDIHLPYQSFDTDHVWGKNAIGAQPFQSGFNERQRAITLHRVRQEVPVPWDLPRLRRS</sequence>
<name>A0A401ZLN7_9CHLR</name>
<protein>
    <submittedName>
        <fullName evidence="1">Uncharacterized protein</fullName>
    </submittedName>
</protein>